<feature type="domain" description="Carrier" evidence="11">
    <location>
        <begin position="2"/>
        <end position="77"/>
    </location>
</feature>
<dbReference type="PROSITE" id="PS50075">
    <property type="entry name" value="CARRIER"/>
    <property type="match status" value="1"/>
</dbReference>
<comment type="function">
    <text evidence="8 10">Carrier of the growing fatty acid chain in fatty acid biosynthesis.</text>
</comment>
<evidence type="ECO:0000256" key="9">
    <source>
        <dbReference type="NCBIfam" id="TIGR00517"/>
    </source>
</evidence>
<evidence type="ECO:0000256" key="5">
    <source>
        <dbReference type="ARBA" id="ARBA00023098"/>
    </source>
</evidence>
<dbReference type="InterPro" id="IPR036736">
    <property type="entry name" value="ACP-like_sf"/>
</dbReference>
<keyword evidence="1 8" id="KW-0596">Phosphopantetheine</keyword>
<dbReference type="UniPathway" id="UPA00094"/>
<evidence type="ECO:0000256" key="3">
    <source>
        <dbReference type="ARBA" id="ARBA00022553"/>
    </source>
</evidence>
<comment type="PTM">
    <text evidence="8">4'-phosphopantetheine is transferred from CoA to a specific serine of apo-ACP by AcpS. This modification is essential for activity because fatty acids are bound in thioester linkage to the sulfhydryl of the prosthetic group.</text>
</comment>
<dbReference type="NCBIfam" id="NF002151">
    <property type="entry name" value="PRK00982.1-5"/>
    <property type="match status" value="1"/>
</dbReference>
<keyword evidence="6 8" id="KW-0275">Fatty acid biosynthesis</keyword>
<accession>A0A401J008</accession>
<dbReference type="InterPro" id="IPR009081">
    <property type="entry name" value="PP-bd_ACP"/>
</dbReference>
<dbReference type="NCBIfam" id="TIGR00517">
    <property type="entry name" value="acyl_carrier"/>
    <property type="match status" value="1"/>
</dbReference>
<dbReference type="PANTHER" id="PTHR20863:SF76">
    <property type="entry name" value="CARRIER DOMAIN-CONTAINING PROTEIN"/>
    <property type="match status" value="1"/>
</dbReference>
<dbReference type="Pfam" id="PF00550">
    <property type="entry name" value="PP-binding"/>
    <property type="match status" value="1"/>
</dbReference>
<dbReference type="GO" id="GO:0005829">
    <property type="term" value="C:cytosol"/>
    <property type="evidence" value="ECO:0007669"/>
    <property type="project" value="TreeGrafter"/>
</dbReference>
<comment type="subcellular location">
    <subcellularLocation>
        <location evidence="8">Cytoplasm</location>
    </subcellularLocation>
</comment>
<keyword evidence="5 8" id="KW-0443">Lipid metabolism</keyword>
<dbReference type="HAMAP" id="MF_01217">
    <property type="entry name" value="Acyl_carrier"/>
    <property type="match status" value="1"/>
</dbReference>
<comment type="pathway">
    <text evidence="7">Glycolipid biosynthesis; KDO(2)-lipid A biosynthesis.</text>
</comment>
<comment type="PTM">
    <text evidence="10">4'-phosphopantetheine is transferred from CoA to a specific serine of apo-ACP by acpS.</text>
</comment>
<evidence type="ECO:0000256" key="4">
    <source>
        <dbReference type="ARBA" id="ARBA00022832"/>
    </source>
</evidence>
<evidence type="ECO:0000256" key="10">
    <source>
        <dbReference type="RuleBase" id="RU003545"/>
    </source>
</evidence>
<dbReference type="GO" id="GO:0036104">
    <property type="term" value="P:Kdo2-lipid A biosynthetic process"/>
    <property type="evidence" value="ECO:0007669"/>
    <property type="project" value="UniProtKB-UniPathway"/>
</dbReference>
<dbReference type="Gene3D" id="1.10.1200.10">
    <property type="entry name" value="ACP-like"/>
    <property type="match status" value="1"/>
</dbReference>
<evidence type="ECO:0000256" key="2">
    <source>
        <dbReference type="ARBA" id="ARBA00022516"/>
    </source>
</evidence>
<dbReference type="PANTHER" id="PTHR20863">
    <property type="entry name" value="ACYL CARRIER PROTEIN"/>
    <property type="match status" value="1"/>
</dbReference>
<keyword evidence="3 8" id="KW-0597">Phosphoprotein</keyword>
<sequence length="84" mass="9135">MDDVAGRVARIVIEHMGVYADQVTPEARFIEDLGGDSLDVVELVMALEDEFGVTIDDADIDAIITVQDAITYIETAQQARPARA</sequence>
<dbReference type="EMBL" id="BBQY01000002">
    <property type="protein sequence ID" value="GBH29957.1"/>
    <property type="molecule type" value="Genomic_DNA"/>
</dbReference>
<dbReference type="GO" id="GO:0009245">
    <property type="term" value="P:lipid A biosynthetic process"/>
    <property type="evidence" value="ECO:0007669"/>
    <property type="project" value="TreeGrafter"/>
</dbReference>
<dbReference type="InterPro" id="IPR003231">
    <property type="entry name" value="ACP"/>
</dbReference>
<dbReference type="GO" id="GO:0000036">
    <property type="term" value="F:acyl carrier activity"/>
    <property type="evidence" value="ECO:0007669"/>
    <property type="project" value="UniProtKB-UniRule"/>
</dbReference>
<dbReference type="UniPathway" id="UPA00360"/>
<dbReference type="GO" id="GO:0000035">
    <property type="term" value="F:acyl binding"/>
    <property type="evidence" value="ECO:0007669"/>
    <property type="project" value="TreeGrafter"/>
</dbReference>
<evidence type="ECO:0000256" key="7">
    <source>
        <dbReference type="ARBA" id="ARBA00024328"/>
    </source>
</evidence>
<comment type="pathway">
    <text evidence="8 10">Lipid metabolism; fatty acid biosynthesis.</text>
</comment>
<gene>
    <name evidence="8" type="primary">acpP</name>
    <name evidence="12" type="ORF">MBESOW_P1211</name>
</gene>
<protein>
    <recommendedName>
        <fullName evidence="8 9">Acyl carrier protein</fullName>
        <shortName evidence="8">ACP</shortName>
    </recommendedName>
</protein>
<comment type="similarity">
    <text evidence="8">Belongs to the acyl carrier protein (ACP) family.</text>
</comment>
<feature type="modified residue" description="O-(pantetheine 4'-phosphoryl)serine" evidence="8">
    <location>
        <position position="37"/>
    </location>
</feature>
<keyword evidence="4 8" id="KW-0276">Fatty acid metabolism</keyword>
<evidence type="ECO:0000313" key="12">
    <source>
        <dbReference type="EMBL" id="GBH29957.1"/>
    </source>
</evidence>
<dbReference type="AlphaFoldDB" id="A0A401J008"/>
<evidence type="ECO:0000259" key="11">
    <source>
        <dbReference type="PROSITE" id="PS50075"/>
    </source>
</evidence>
<evidence type="ECO:0000313" key="13">
    <source>
        <dbReference type="Proteomes" id="UP000290975"/>
    </source>
</evidence>
<comment type="caution">
    <text evidence="12">The sequence shown here is derived from an EMBL/GenBank/DDBJ whole genome shotgun (WGS) entry which is preliminary data.</text>
</comment>
<dbReference type="GO" id="GO:0016020">
    <property type="term" value="C:membrane"/>
    <property type="evidence" value="ECO:0007669"/>
    <property type="project" value="GOC"/>
</dbReference>
<evidence type="ECO:0000256" key="1">
    <source>
        <dbReference type="ARBA" id="ARBA00022450"/>
    </source>
</evidence>
<name>A0A401J008_SPHXE</name>
<keyword evidence="13" id="KW-1185">Reference proteome</keyword>
<reference evidence="12 13" key="1">
    <citation type="submission" date="2014-12" db="EMBL/GenBank/DDBJ databases">
        <title>Whole genome sequencing of Sphingobium xenophagum OW59.</title>
        <authorList>
            <person name="Ohta Y."/>
            <person name="Nishi S."/>
            <person name="Hatada Y."/>
        </authorList>
    </citation>
    <scope>NUCLEOTIDE SEQUENCE [LARGE SCALE GENOMIC DNA]</scope>
    <source>
        <strain evidence="12 13">OW59</strain>
    </source>
</reference>
<dbReference type="NCBIfam" id="NF002150">
    <property type="entry name" value="PRK00982.1-4"/>
    <property type="match status" value="1"/>
</dbReference>
<dbReference type="SUPFAM" id="SSF47336">
    <property type="entry name" value="ACP-like"/>
    <property type="match status" value="1"/>
</dbReference>
<dbReference type="RefSeq" id="WP_130752352.1">
    <property type="nucleotide sequence ID" value="NZ_BBQY01000002.1"/>
</dbReference>
<dbReference type="PROSITE" id="PS00012">
    <property type="entry name" value="PHOSPHOPANTETHEINE"/>
    <property type="match status" value="1"/>
</dbReference>
<evidence type="ECO:0000256" key="6">
    <source>
        <dbReference type="ARBA" id="ARBA00023160"/>
    </source>
</evidence>
<keyword evidence="2 8" id="KW-0444">Lipid biosynthesis</keyword>
<keyword evidence="8" id="KW-0963">Cytoplasm</keyword>
<organism evidence="12 13">
    <name type="scientific">Sphingobium xenophagum</name>
    <dbReference type="NCBI Taxonomy" id="121428"/>
    <lineage>
        <taxon>Bacteria</taxon>
        <taxon>Pseudomonadati</taxon>
        <taxon>Pseudomonadota</taxon>
        <taxon>Alphaproteobacteria</taxon>
        <taxon>Sphingomonadales</taxon>
        <taxon>Sphingomonadaceae</taxon>
        <taxon>Sphingobium</taxon>
    </lineage>
</organism>
<dbReference type="InterPro" id="IPR006162">
    <property type="entry name" value="Ppantetheine_attach_site"/>
</dbReference>
<dbReference type="Proteomes" id="UP000290975">
    <property type="component" value="Unassembled WGS sequence"/>
</dbReference>
<proteinExistence type="inferred from homology"/>
<evidence type="ECO:0000256" key="8">
    <source>
        <dbReference type="HAMAP-Rule" id="MF_01217"/>
    </source>
</evidence>
<dbReference type="NCBIfam" id="NF002148">
    <property type="entry name" value="PRK00982.1-2"/>
    <property type="match status" value="1"/>
</dbReference>